<dbReference type="InterPro" id="IPR050111">
    <property type="entry name" value="C-type_lectin/snaclec_domain"/>
</dbReference>
<dbReference type="SMART" id="SM00034">
    <property type="entry name" value="CLECT"/>
    <property type="match status" value="1"/>
</dbReference>
<keyword evidence="1" id="KW-1015">Disulfide bond</keyword>
<dbReference type="VEuPathDB" id="VectorBase:ACUA017060"/>
<feature type="signal peptide" evidence="2">
    <location>
        <begin position="1"/>
        <end position="23"/>
    </location>
</feature>
<sequence>MKAALIAFVFVGLVAVGLPTVHALRYEAFQITGNFYESLHTCILHGGYLVAIETPTQNVKVMEAIKKLGGNGPWWTSGTDFGMEGAWMWLSRHKAMGAINGYTNFETGRPVFSTSGGDNCIAIYKTGLWRDVPCNSRLSFVCEFTF</sequence>
<keyword evidence="2" id="KW-0732">Signal</keyword>
<dbReference type="STRING" id="139723.A0A182MFJ5"/>
<dbReference type="AlphaFoldDB" id="A0A182MFJ5"/>
<evidence type="ECO:0000256" key="1">
    <source>
        <dbReference type="ARBA" id="ARBA00023157"/>
    </source>
</evidence>
<dbReference type="InterPro" id="IPR018378">
    <property type="entry name" value="C-type_lectin_CS"/>
</dbReference>
<reference evidence="4" key="2">
    <citation type="submission" date="2020-05" db="UniProtKB">
        <authorList>
            <consortium name="EnsemblMetazoa"/>
        </authorList>
    </citation>
    <scope>IDENTIFICATION</scope>
    <source>
        <strain evidence="4">A-37</strain>
    </source>
</reference>
<dbReference type="Gene3D" id="3.10.100.10">
    <property type="entry name" value="Mannose-Binding Protein A, subunit A"/>
    <property type="match status" value="1"/>
</dbReference>
<dbReference type="CDD" id="cd00037">
    <property type="entry name" value="CLECT"/>
    <property type="match status" value="1"/>
</dbReference>
<evidence type="ECO:0000256" key="2">
    <source>
        <dbReference type="SAM" id="SignalP"/>
    </source>
</evidence>
<keyword evidence="5" id="KW-1185">Reference proteome</keyword>
<evidence type="ECO:0000313" key="4">
    <source>
        <dbReference type="EnsemblMetazoa" id="ACUA017060-PA"/>
    </source>
</evidence>
<dbReference type="EnsemblMetazoa" id="ACUA017060-RA">
    <property type="protein sequence ID" value="ACUA017060-PA"/>
    <property type="gene ID" value="ACUA017060"/>
</dbReference>
<evidence type="ECO:0000259" key="3">
    <source>
        <dbReference type="PROSITE" id="PS50041"/>
    </source>
</evidence>
<dbReference type="PROSITE" id="PS00615">
    <property type="entry name" value="C_TYPE_LECTIN_1"/>
    <property type="match status" value="1"/>
</dbReference>
<feature type="chain" id="PRO_5008128276" description="C-type lectin domain-containing protein" evidence="2">
    <location>
        <begin position="24"/>
        <end position="146"/>
    </location>
</feature>
<reference evidence="5" key="1">
    <citation type="submission" date="2013-09" db="EMBL/GenBank/DDBJ databases">
        <title>The Genome Sequence of Anopheles culicifacies species A.</title>
        <authorList>
            <consortium name="The Broad Institute Genomics Platform"/>
            <person name="Neafsey D.E."/>
            <person name="Besansky N."/>
            <person name="Howell P."/>
            <person name="Walton C."/>
            <person name="Young S.K."/>
            <person name="Zeng Q."/>
            <person name="Gargeya S."/>
            <person name="Fitzgerald M."/>
            <person name="Haas B."/>
            <person name="Abouelleil A."/>
            <person name="Allen A.W."/>
            <person name="Alvarado L."/>
            <person name="Arachchi H.M."/>
            <person name="Berlin A.M."/>
            <person name="Chapman S.B."/>
            <person name="Gainer-Dewar J."/>
            <person name="Goldberg J."/>
            <person name="Griggs A."/>
            <person name="Gujja S."/>
            <person name="Hansen M."/>
            <person name="Howarth C."/>
            <person name="Imamovic A."/>
            <person name="Ireland A."/>
            <person name="Larimer J."/>
            <person name="McCowan C."/>
            <person name="Murphy C."/>
            <person name="Pearson M."/>
            <person name="Poon T.W."/>
            <person name="Priest M."/>
            <person name="Roberts A."/>
            <person name="Saif S."/>
            <person name="Shea T."/>
            <person name="Sisk P."/>
            <person name="Sykes S."/>
            <person name="Wortman J."/>
            <person name="Nusbaum C."/>
            <person name="Birren B."/>
        </authorList>
    </citation>
    <scope>NUCLEOTIDE SEQUENCE [LARGE SCALE GENOMIC DNA]</scope>
    <source>
        <strain evidence="5">A-37</strain>
    </source>
</reference>
<dbReference type="PROSITE" id="PS50041">
    <property type="entry name" value="C_TYPE_LECTIN_2"/>
    <property type="match status" value="1"/>
</dbReference>
<dbReference type="InterPro" id="IPR016186">
    <property type="entry name" value="C-type_lectin-like/link_sf"/>
</dbReference>
<evidence type="ECO:0000313" key="5">
    <source>
        <dbReference type="Proteomes" id="UP000075883"/>
    </source>
</evidence>
<feature type="domain" description="C-type lectin" evidence="3">
    <location>
        <begin position="26"/>
        <end position="143"/>
    </location>
</feature>
<dbReference type="InterPro" id="IPR016187">
    <property type="entry name" value="CTDL_fold"/>
</dbReference>
<dbReference type="Pfam" id="PF00059">
    <property type="entry name" value="Lectin_C"/>
    <property type="match status" value="1"/>
</dbReference>
<dbReference type="SUPFAM" id="SSF56436">
    <property type="entry name" value="C-type lectin-like"/>
    <property type="match status" value="1"/>
</dbReference>
<protein>
    <recommendedName>
        <fullName evidence="3">C-type lectin domain-containing protein</fullName>
    </recommendedName>
</protein>
<dbReference type="EMBL" id="AXCM01021111">
    <property type="status" value="NOT_ANNOTATED_CDS"/>
    <property type="molecule type" value="Genomic_DNA"/>
</dbReference>
<accession>A0A182MFJ5</accession>
<dbReference type="Proteomes" id="UP000075883">
    <property type="component" value="Unassembled WGS sequence"/>
</dbReference>
<dbReference type="InterPro" id="IPR001304">
    <property type="entry name" value="C-type_lectin-like"/>
</dbReference>
<dbReference type="PANTHER" id="PTHR22803">
    <property type="entry name" value="MANNOSE, PHOSPHOLIPASE, LECTIN RECEPTOR RELATED"/>
    <property type="match status" value="1"/>
</dbReference>
<organism evidence="4 5">
    <name type="scientific">Anopheles culicifacies</name>
    <dbReference type="NCBI Taxonomy" id="139723"/>
    <lineage>
        <taxon>Eukaryota</taxon>
        <taxon>Metazoa</taxon>
        <taxon>Ecdysozoa</taxon>
        <taxon>Arthropoda</taxon>
        <taxon>Hexapoda</taxon>
        <taxon>Insecta</taxon>
        <taxon>Pterygota</taxon>
        <taxon>Neoptera</taxon>
        <taxon>Endopterygota</taxon>
        <taxon>Diptera</taxon>
        <taxon>Nematocera</taxon>
        <taxon>Culicoidea</taxon>
        <taxon>Culicidae</taxon>
        <taxon>Anophelinae</taxon>
        <taxon>Anopheles</taxon>
        <taxon>culicifacies species complex</taxon>
    </lineage>
</organism>
<proteinExistence type="predicted"/>
<name>A0A182MFJ5_9DIPT</name>